<dbReference type="PaxDb" id="123214-PERMA_0708"/>
<sequence>MTVDQAINLMQGMLFTSLMVGGPVILIAFIVGLLISIFQAATQIHEMTLTFIPKIVATIVALIIFGSWMFRQLVEYTQEVLKNIIVLIS</sequence>
<gene>
    <name evidence="9 10" type="primary">fliQ</name>
    <name evidence="10" type="ordered locus">PERMA_0708</name>
</gene>
<dbReference type="HOGENOM" id="CLU_164516_2_1_0"/>
<evidence type="ECO:0000313" key="11">
    <source>
        <dbReference type="Proteomes" id="UP000001366"/>
    </source>
</evidence>
<dbReference type="GO" id="GO:0009306">
    <property type="term" value="P:protein secretion"/>
    <property type="evidence" value="ECO:0007669"/>
    <property type="project" value="InterPro"/>
</dbReference>
<evidence type="ECO:0000256" key="9">
    <source>
        <dbReference type="RuleBase" id="RU364090"/>
    </source>
</evidence>
<dbReference type="InterPro" id="IPR002191">
    <property type="entry name" value="Bac_export_3"/>
</dbReference>
<dbReference type="eggNOG" id="COG1987">
    <property type="taxonomic scope" value="Bacteria"/>
</dbReference>
<keyword evidence="11" id="KW-1185">Reference proteome</keyword>
<evidence type="ECO:0000313" key="10">
    <source>
        <dbReference type="EMBL" id="ACO03652.1"/>
    </source>
</evidence>
<keyword evidence="7 9" id="KW-0472">Membrane</keyword>
<dbReference type="RefSeq" id="WP_012675891.1">
    <property type="nucleotide sequence ID" value="NC_012440.1"/>
</dbReference>
<dbReference type="GO" id="GO:0044780">
    <property type="term" value="P:bacterial-type flagellum assembly"/>
    <property type="evidence" value="ECO:0007669"/>
    <property type="project" value="InterPro"/>
</dbReference>
<keyword evidence="4 9" id="KW-1003">Cell membrane</keyword>
<organism evidence="10 11">
    <name type="scientific">Persephonella marina (strain DSM 14350 / EX-H1)</name>
    <dbReference type="NCBI Taxonomy" id="123214"/>
    <lineage>
        <taxon>Bacteria</taxon>
        <taxon>Pseudomonadati</taxon>
        <taxon>Aquificota</taxon>
        <taxon>Aquificia</taxon>
        <taxon>Aquificales</taxon>
        <taxon>Hydrogenothermaceae</taxon>
        <taxon>Persephonella</taxon>
    </lineage>
</organism>
<dbReference type="GO" id="GO:0005886">
    <property type="term" value="C:plasma membrane"/>
    <property type="evidence" value="ECO:0007669"/>
    <property type="project" value="UniProtKB-SubCell"/>
</dbReference>
<evidence type="ECO:0000256" key="5">
    <source>
        <dbReference type="ARBA" id="ARBA00022692"/>
    </source>
</evidence>
<dbReference type="GO" id="GO:0009425">
    <property type="term" value="C:bacterial-type flagellum basal body"/>
    <property type="evidence" value="ECO:0007669"/>
    <property type="project" value="UniProtKB-SubCell"/>
</dbReference>
<dbReference type="PIRSF" id="PIRSF004669">
    <property type="entry name" value="FliQ"/>
    <property type="match status" value="1"/>
</dbReference>
<dbReference type="PRINTS" id="PR00952">
    <property type="entry name" value="TYPE3IMQPROT"/>
</dbReference>
<keyword evidence="5 9" id="KW-0812">Transmembrane</keyword>
<dbReference type="STRING" id="123214.PERMA_0708"/>
<dbReference type="PANTHER" id="PTHR34040">
    <property type="entry name" value="FLAGELLAR BIOSYNTHETIC PROTEIN FLIQ"/>
    <property type="match status" value="1"/>
</dbReference>
<dbReference type="NCBIfam" id="TIGR01402">
    <property type="entry name" value="fliQ"/>
    <property type="match status" value="1"/>
</dbReference>
<keyword evidence="6 9" id="KW-1133">Transmembrane helix</keyword>
<keyword evidence="10" id="KW-0966">Cell projection</keyword>
<dbReference type="OrthoDB" id="9806440at2"/>
<accession>C0QPA0</accession>
<feature type="transmembrane region" description="Helical" evidence="9">
    <location>
        <begin position="51"/>
        <end position="70"/>
    </location>
</feature>
<comment type="function">
    <text evidence="9">Role in flagellar biosynthesis.</text>
</comment>
<dbReference type="InterPro" id="IPR006305">
    <property type="entry name" value="FliQ"/>
</dbReference>
<dbReference type="AlphaFoldDB" id="C0QPA0"/>
<dbReference type="Pfam" id="PF01313">
    <property type="entry name" value="Bac_export_3"/>
    <property type="match status" value="1"/>
</dbReference>
<evidence type="ECO:0000256" key="2">
    <source>
        <dbReference type="ARBA" id="ARBA00006156"/>
    </source>
</evidence>
<keyword evidence="10" id="KW-0282">Flagellum</keyword>
<evidence type="ECO:0000256" key="4">
    <source>
        <dbReference type="ARBA" id="ARBA00022475"/>
    </source>
</evidence>
<evidence type="ECO:0000256" key="1">
    <source>
        <dbReference type="ARBA" id="ARBA00004651"/>
    </source>
</evidence>
<dbReference type="Proteomes" id="UP000001366">
    <property type="component" value="Chromosome"/>
</dbReference>
<keyword evidence="8 9" id="KW-0975">Bacterial flagellum</keyword>
<comment type="similarity">
    <text evidence="2 9">Belongs to the FliQ/MopD/SpaQ family.</text>
</comment>
<protein>
    <recommendedName>
        <fullName evidence="3 9">Flagellar biosynthetic protein FliQ</fullName>
    </recommendedName>
</protein>
<evidence type="ECO:0000256" key="8">
    <source>
        <dbReference type="ARBA" id="ARBA00023143"/>
    </source>
</evidence>
<dbReference type="EMBL" id="CP001230">
    <property type="protein sequence ID" value="ACO03652.1"/>
    <property type="molecule type" value="Genomic_DNA"/>
</dbReference>
<reference evidence="10 11" key="1">
    <citation type="journal article" date="2009" name="J. Bacteriol.">
        <title>Complete and draft genome sequences of six members of the Aquificales.</title>
        <authorList>
            <person name="Reysenbach A.L."/>
            <person name="Hamamura N."/>
            <person name="Podar M."/>
            <person name="Griffiths E."/>
            <person name="Ferreira S."/>
            <person name="Hochstein R."/>
            <person name="Heidelberg J."/>
            <person name="Johnson J."/>
            <person name="Mead D."/>
            <person name="Pohorille A."/>
            <person name="Sarmiento M."/>
            <person name="Schweighofer K."/>
            <person name="Seshadri R."/>
            <person name="Voytek M.A."/>
        </authorList>
    </citation>
    <scope>NUCLEOTIDE SEQUENCE [LARGE SCALE GENOMIC DNA]</scope>
    <source>
        <strain evidence="11">DSM 14350 / EX-H1</strain>
    </source>
</reference>
<evidence type="ECO:0000256" key="6">
    <source>
        <dbReference type="ARBA" id="ARBA00022989"/>
    </source>
</evidence>
<dbReference type="KEGG" id="pmx:PERMA_0708"/>
<name>C0QPA0_PERMH</name>
<comment type="subcellular location">
    <subcellularLocation>
        <location evidence="1 9">Cell membrane</location>
        <topology evidence="1">Multi-pass membrane protein</topology>
    </subcellularLocation>
    <subcellularLocation>
        <location evidence="9">Bacterial flagellum basal body</location>
    </subcellularLocation>
</comment>
<evidence type="ECO:0000256" key="7">
    <source>
        <dbReference type="ARBA" id="ARBA00023136"/>
    </source>
</evidence>
<proteinExistence type="inferred from homology"/>
<evidence type="ECO:0000256" key="3">
    <source>
        <dbReference type="ARBA" id="ARBA00021718"/>
    </source>
</evidence>
<feature type="transmembrane region" description="Helical" evidence="9">
    <location>
        <begin position="12"/>
        <end position="39"/>
    </location>
</feature>
<keyword evidence="10" id="KW-0969">Cilium</keyword>
<dbReference type="PANTHER" id="PTHR34040:SF2">
    <property type="entry name" value="FLAGELLAR BIOSYNTHETIC PROTEIN FLIQ"/>
    <property type="match status" value="1"/>
</dbReference>